<dbReference type="EMBL" id="JACXBF010000486">
    <property type="protein sequence ID" value="MBD2802376.1"/>
    <property type="molecule type" value="Genomic_DNA"/>
</dbReference>
<dbReference type="FunFam" id="3.40.50.720:FF:000080">
    <property type="entry name" value="Thiazole biosynthesis adenylyltransferase ThiF"/>
    <property type="match status" value="1"/>
</dbReference>
<keyword evidence="2" id="KW-0472">Membrane</keyword>
<evidence type="ECO:0000256" key="2">
    <source>
        <dbReference type="SAM" id="Phobius"/>
    </source>
</evidence>
<dbReference type="Proteomes" id="UP001193920">
    <property type="component" value="Unassembled WGS sequence"/>
</dbReference>
<evidence type="ECO:0000313" key="4">
    <source>
        <dbReference type="EMBL" id="MBD2802376.1"/>
    </source>
</evidence>
<dbReference type="GO" id="GO:0008641">
    <property type="term" value="F:ubiquitin-like modifier activating enzyme activity"/>
    <property type="evidence" value="ECO:0007669"/>
    <property type="project" value="InterPro"/>
</dbReference>
<gene>
    <name evidence="4" type="ORF">ID854_18505</name>
</gene>
<dbReference type="GO" id="GO:0008146">
    <property type="term" value="F:sulfotransferase activity"/>
    <property type="evidence" value="ECO:0007669"/>
    <property type="project" value="TreeGrafter"/>
</dbReference>
<dbReference type="CDD" id="cd00757">
    <property type="entry name" value="ThiF_MoeB_HesA_family"/>
    <property type="match status" value="1"/>
</dbReference>
<dbReference type="GO" id="GO:0004792">
    <property type="term" value="F:thiosulfate-cyanide sulfurtransferase activity"/>
    <property type="evidence" value="ECO:0007669"/>
    <property type="project" value="TreeGrafter"/>
</dbReference>
<dbReference type="RefSeq" id="WP_323869618.1">
    <property type="nucleotide sequence ID" value="NZ_JACXBF010000486.1"/>
</dbReference>
<accession>A0AAW3YXW4</accession>
<dbReference type="GO" id="GO:0005829">
    <property type="term" value="C:cytosol"/>
    <property type="evidence" value="ECO:0007669"/>
    <property type="project" value="TreeGrafter"/>
</dbReference>
<dbReference type="GO" id="GO:0016779">
    <property type="term" value="F:nucleotidyltransferase activity"/>
    <property type="evidence" value="ECO:0007669"/>
    <property type="project" value="TreeGrafter"/>
</dbReference>
<feature type="transmembrane region" description="Helical" evidence="2">
    <location>
        <begin position="32"/>
        <end position="58"/>
    </location>
</feature>
<feature type="domain" description="THIF-type NAD/FAD binding fold" evidence="3">
    <location>
        <begin position="10"/>
        <end position="243"/>
    </location>
</feature>
<organism evidence="4">
    <name type="scientific">Xenorhabdus szentirmaii</name>
    <dbReference type="NCBI Taxonomy" id="290112"/>
    <lineage>
        <taxon>Bacteria</taxon>
        <taxon>Pseudomonadati</taxon>
        <taxon>Pseudomonadota</taxon>
        <taxon>Gammaproteobacteria</taxon>
        <taxon>Enterobacterales</taxon>
        <taxon>Morganellaceae</taxon>
        <taxon>Xenorhabdus</taxon>
    </lineage>
</organism>
<proteinExistence type="inferred from homology"/>
<comment type="similarity">
    <text evidence="1">Belongs to the HesA/MoeB/ThiF family.</text>
</comment>
<dbReference type="InterPro" id="IPR045886">
    <property type="entry name" value="ThiF/MoeB/HesA"/>
</dbReference>
<comment type="caution">
    <text evidence="4">The sequence shown here is derived from an EMBL/GenBank/DDBJ whole genome shotgun (WGS) entry which is preliminary data.</text>
</comment>
<evidence type="ECO:0000259" key="3">
    <source>
        <dbReference type="Pfam" id="PF00899"/>
    </source>
</evidence>
<dbReference type="PANTHER" id="PTHR10953:SF240">
    <property type="entry name" value="SULFUR CARRIER PROTEIN THIS ADENYLYLTRANSFERASE"/>
    <property type="match status" value="1"/>
</dbReference>
<dbReference type="InterPro" id="IPR035985">
    <property type="entry name" value="Ubiquitin-activating_enz"/>
</dbReference>
<reference evidence="4" key="1">
    <citation type="submission" date="2020-09" db="EMBL/GenBank/DDBJ databases">
        <authorList>
            <person name="Palma L."/>
            <person name="Caballero P."/>
            <person name="Berry C."/>
            <person name="Del Valle E."/>
        </authorList>
    </citation>
    <scope>NUCLEOTIDE SEQUENCE</scope>
    <source>
        <strain evidence="4">M</strain>
    </source>
</reference>
<name>A0AAW3YXW4_9GAMM</name>
<dbReference type="PANTHER" id="PTHR10953">
    <property type="entry name" value="UBIQUITIN-ACTIVATING ENZYME E1"/>
    <property type="match status" value="1"/>
</dbReference>
<dbReference type="SUPFAM" id="SSF69572">
    <property type="entry name" value="Activating enzymes of the ubiquitin-like proteins"/>
    <property type="match status" value="1"/>
</dbReference>
<keyword evidence="2" id="KW-1133">Transmembrane helix</keyword>
<dbReference type="AlphaFoldDB" id="A0AAW3YXW4"/>
<keyword evidence="2" id="KW-0812">Transmembrane</keyword>
<dbReference type="NCBIfam" id="NF004281">
    <property type="entry name" value="PRK05690.1"/>
    <property type="match status" value="1"/>
</dbReference>
<protein>
    <submittedName>
        <fullName evidence="4">HesA/MoeB/ThiF family protein</fullName>
    </submittedName>
</protein>
<reference evidence="4" key="2">
    <citation type="journal article" date="2024" name="Toxins">
        <title>Genome Sequence Analysis of Native Xenorhabdus Strains Isolated from Entomopathogenic Nematodes in Argentina.</title>
        <authorList>
            <person name="Palma L."/>
            <person name="Frizzo L."/>
            <person name="Kaiser S."/>
            <person name="Berry C."/>
            <person name="Caballero P."/>
            <person name="Bode H.B."/>
            <person name="Del Valle E.E."/>
        </authorList>
    </citation>
    <scope>NUCLEOTIDE SEQUENCE</scope>
    <source>
        <strain evidence="4">M</strain>
    </source>
</reference>
<dbReference type="Pfam" id="PF00899">
    <property type="entry name" value="ThiF"/>
    <property type="match status" value="1"/>
</dbReference>
<dbReference type="Gene3D" id="3.40.50.720">
    <property type="entry name" value="NAD(P)-binding Rossmann-like Domain"/>
    <property type="match status" value="1"/>
</dbReference>
<evidence type="ECO:0000256" key="1">
    <source>
        <dbReference type="ARBA" id="ARBA00009919"/>
    </source>
</evidence>
<dbReference type="InterPro" id="IPR000594">
    <property type="entry name" value="ThiF_NAD_FAD-bd"/>
</dbReference>
<sequence length="274" mass="29476">MLSDQEFMRYSRQLLLEDIGPEGQEKLKTSRVLIIGLGGLGAPAALYLAAAGVGNLYLADDDELHISNLQRQILYRTADIPANKVQLAAKKLADLNPLVTITKLTERQDHASLMHIINQVDLVLDCTDNMSTRHAINSACIAANKPLISGSAVGFSGQLMVIEPPYQHGCYACLYPDDEEPQRNCRTAGVLGPIVGVIGTLQSLEAIKMLAGLPSPLSGKLRLFDGKQQSWSTLQLTRSSQCPICRSVAEKAIVTQGDINTVATGINKAGKEVA</sequence>